<comment type="caution">
    <text evidence="2">The sequence shown here is derived from an EMBL/GenBank/DDBJ whole genome shotgun (WGS) entry which is preliminary data.</text>
</comment>
<protein>
    <submittedName>
        <fullName evidence="2">Uncharacterized protein</fullName>
    </submittedName>
</protein>
<evidence type="ECO:0000313" key="3">
    <source>
        <dbReference type="Proteomes" id="UP000254958"/>
    </source>
</evidence>
<evidence type="ECO:0000313" key="2">
    <source>
        <dbReference type="EMBL" id="RDI37643.1"/>
    </source>
</evidence>
<keyword evidence="3" id="KW-1185">Reference proteome</keyword>
<keyword evidence="1" id="KW-0812">Transmembrane</keyword>
<organism evidence="2 3">
    <name type="scientific">Gluconacetobacter liquefaciens</name>
    <name type="common">Acetobacter liquefaciens</name>
    <dbReference type="NCBI Taxonomy" id="89584"/>
    <lineage>
        <taxon>Bacteria</taxon>
        <taxon>Pseudomonadati</taxon>
        <taxon>Pseudomonadota</taxon>
        <taxon>Alphaproteobacteria</taxon>
        <taxon>Acetobacterales</taxon>
        <taxon>Acetobacteraceae</taxon>
        <taxon>Gluconacetobacter</taxon>
    </lineage>
</organism>
<accession>A0A370G6H3</accession>
<sequence length="39" mass="4109">MAECPTNCKIKSPCVKGLLAVGLVAALAFVVKKVFCNKN</sequence>
<dbReference type="Proteomes" id="UP000254958">
    <property type="component" value="Unassembled WGS sequence"/>
</dbReference>
<name>A0A370G6H3_GLULI</name>
<reference evidence="2 3" key="1">
    <citation type="submission" date="2018-07" db="EMBL/GenBank/DDBJ databases">
        <title>Genomic Encyclopedia of Type Strains, Phase IV (KMG-IV): sequencing the most valuable type-strain genomes for metagenomic binning, comparative biology and taxonomic classification.</title>
        <authorList>
            <person name="Goeker M."/>
        </authorList>
    </citation>
    <scope>NUCLEOTIDE SEQUENCE [LARGE SCALE GENOMIC DNA]</scope>
    <source>
        <strain evidence="2 3">DSM 5603</strain>
    </source>
</reference>
<keyword evidence="1" id="KW-1133">Transmembrane helix</keyword>
<gene>
    <name evidence="2" type="ORF">C7453_10551</name>
</gene>
<feature type="transmembrane region" description="Helical" evidence="1">
    <location>
        <begin position="17"/>
        <end position="35"/>
    </location>
</feature>
<evidence type="ECO:0000256" key="1">
    <source>
        <dbReference type="SAM" id="Phobius"/>
    </source>
</evidence>
<keyword evidence="1" id="KW-0472">Membrane</keyword>
<dbReference type="EMBL" id="QQAW01000005">
    <property type="protein sequence ID" value="RDI37643.1"/>
    <property type="molecule type" value="Genomic_DNA"/>
</dbReference>
<proteinExistence type="predicted"/>
<dbReference type="AlphaFoldDB" id="A0A370G6H3"/>